<comment type="catalytic activity">
    <reaction evidence="1">
        <text>ATP + protein L-histidine = ADP + protein N-phospho-L-histidine.</text>
        <dbReference type="EC" id="2.7.13.3"/>
    </reaction>
</comment>
<evidence type="ECO:0000256" key="12">
    <source>
        <dbReference type="ARBA" id="ARBA00022840"/>
    </source>
</evidence>
<dbReference type="PROSITE" id="PS50112">
    <property type="entry name" value="PAS"/>
    <property type="match status" value="1"/>
</dbReference>
<dbReference type="InterPro" id="IPR005467">
    <property type="entry name" value="His_kinase_dom"/>
</dbReference>
<evidence type="ECO:0000256" key="6">
    <source>
        <dbReference type="ARBA" id="ARBA00022553"/>
    </source>
</evidence>
<evidence type="ECO:0000256" key="13">
    <source>
        <dbReference type="ARBA" id="ARBA00022989"/>
    </source>
</evidence>
<dbReference type="Gene3D" id="3.30.450.20">
    <property type="entry name" value="PAS domain"/>
    <property type="match status" value="1"/>
</dbReference>
<evidence type="ECO:0000256" key="16">
    <source>
        <dbReference type="PROSITE-ProRule" id="PRU00110"/>
    </source>
</evidence>
<dbReference type="Gene3D" id="1.10.287.130">
    <property type="match status" value="1"/>
</dbReference>
<accession>A0A6A7Z4E5</accession>
<evidence type="ECO:0000256" key="11">
    <source>
        <dbReference type="ARBA" id="ARBA00022777"/>
    </source>
</evidence>
<gene>
    <name evidence="25" type="ORF">GHN86_21865</name>
</gene>
<evidence type="ECO:0000313" key="25">
    <source>
        <dbReference type="EMBL" id="MQT82687.1"/>
    </source>
</evidence>
<dbReference type="Gene3D" id="3.40.190.10">
    <property type="entry name" value="Periplasmic binding protein-like II"/>
    <property type="match status" value="4"/>
</dbReference>
<dbReference type="Gene3D" id="3.30.565.10">
    <property type="entry name" value="Histidine kinase-like ATPase, C-terminal domain"/>
    <property type="match status" value="1"/>
</dbReference>
<feature type="domain" description="Response regulatory" evidence="21">
    <location>
        <begin position="961"/>
        <end position="1080"/>
    </location>
</feature>
<dbReference type="Pfam" id="PF08448">
    <property type="entry name" value="PAS_4"/>
    <property type="match status" value="1"/>
</dbReference>
<dbReference type="CDD" id="cd13707">
    <property type="entry name" value="PBP2_BvgS_D2"/>
    <property type="match status" value="1"/>
</dbReference>
<dbReference type="GO" id="GO:0009927">
    <property type="term" value="F:histidine phosphotransfer kinase activity"/>
    <property type="evidence" value="ECO:0007669"/>
    <property type="project" value="TreeGrafter"/>
</dbReference>
<keyword evidence="14" id="KW-0902">Two-component regulatory system</keyword>
<keyword evidence="7" id="KW-0808">Transferase</keyword>
<keyword evidence="15 19" id="KW-0472">Membrane</keyword>
<keyword evidence="4" id="KW-1003">Cell membrane</keyword>
<dbReference type="SUPFAM" id="SSF53850">
    <property type="entry name" value="Periplasmic binding protein-like II"/>
    <property type="match status" value="2"/>
</dbReference>
<reference evidence="25" key="1">
    <citation type="submission" date="2019-10" db="EMBL/GenBank/DDBJ databases">
        <title>Evaluation of single-gene subtyping targets for Pseudomonas.</title>
        <authorList>
            <person name="Reichler S.J."/>
            <person name="Orsi R.H."/>
            <person name="Wiedmann M."/>
            <person name="Martin N.H."/>
            <person name="Murphy S.I."/>
        </authorList>
    </citation>
    <scope>NUCLEOTIDE SEQUENCE</scope>
    <source>
        <strain evidence="25">FSL R10-2339</strain>
    </source>
</reference>
<dbReference type="NCBIfam" id="TIGR00229">
    <property type="entry name" value="sensory_box"/>
    <property type="match status" value="1"/>
</dbReference>
<dbReference type="InterPro" id="IPR036641">
    <property type="entry name" value="HPT_dom_sf"/>
</dbReference>
<evidence type="ECO:0000256" key="4">
    <source>
        <dbReference type="ARBA" id="ARBA00022475"/>
    </source>
</evidence>
<dbReference type="CDD" id="cd00082">
    <property type="entry name" value="HisKA"/>
    <property type="match status" value="1"/>
</dbReference>
<dbReference type="SMART" id="SM00062">
    <property type="entry name" value="PBPb"/>
    <property type="match status" value="2"/>
</dbReference>
<dbReference type="InterPro" id="IPR003594">
    <property type="entry name" value="HATPase_dom"/>
</dbReference>
<keyword evidence="12" id="KW-0067">ATP-binding</keyword>
<protein>
    <recommendedName>
        <fullName evidence="3">histidine kinase</fullName>
        <ecNumber evidence="3">2.7.13.3</ecNumber>
    </recommendedName>
</protein>
<dbReference type="Pfam" id="PF00072">
    <property type="entry name" value="Response_reg"/>
    <property type="match status" value="1"/>
</dbReference>
<evidence type="ECO:0000256" key="2">
    <source>
        <dbReference type="ARBA" id="ARBA00004429"/>
    </source>
</evidence>
<evidence type="ECO:0000256" key="3">
    <source>
        <dbReference type="ARBA" id="ARBA00012438"/>
    </source>
</evidence>
<dbReference type="InterPro" id="IPR036890">
    <property type="entry name" value="HATPase_C_sf"/>
</dbReference>
<dbReference type="InterPro" id="IPR003661">
    <property type="entry name" value="HisK_dim/P_dom"/>
</dbReference>
<keyword evidence="10" id="KW-0547">Nucleotide-binding</keyword>
<evidence type="ECO:0000259" key="23">
    <source>
        <dbReference type="PROSITE" id="PS50113"/>
    </source>
</evidence>
<evidence type="ECO:0000259" key="21">
    <source>
        <dbReference type="PROSITE" id="PS50110"/>
    </source>
</evidence>
<dbReference type="PANTHER" id="PTHR43047">
    <property type="entry name" value="TWO-COMPONENT HISTIDINE PROTEIN KINASE"/>
    <property type="match status" value="1"/>
</dbReference>
<evidence type="ECO:0000256" key="5">
    <source>
        <dbReference type="ARBA" id="ARBA00022519"/>
    </source>
</evidence>
<dbReference type="SUPFAM" id="SSF52172">
    <property type="entry name" value="CheY-like"/>
    <property type="match status" value="1"/>
</dbReference>
<feature type="modified residue" description="4-aspartylphosphate" evidence="17">
    <location>
        <position position="1010"/>
    </location>
</feature>
<dbReference type="Pfam" id="PF00512">
    <property type="entry name" value="HisKA"/>
    <property type="match status" value="1"/>
</dbReference>
<dbReference type="InterPro" id="IPR049870">
    <property type="entry name" value="BvgS-like_periplasmic1"/>
</dbReference>
<dbReference type="SMART" id="SM00091">
    <property type="entry name" value="PAS"/>
    <property type="match status" value="1"/>
</dbReference>
<keyword evidence="8 19" id="KW-0812">Transmembrane</keyword>
<evidence type="ECO:0000256" key="18">
    <source>
        <dbReference type="SAM" id="Coils"/>
    </source>
</evidence>
<name>A0A6A7Z4E5_9PSED</name>
<dbReference type="SMART" id="SM00448">
    <property type="entry name" value="REC"/>
    <property type="match status" value="1"/>
</dbReference>
<organism evidence="25">
    <name type="scientific">Pseudomonas helleri</name>
    <dbReference type="NCBI Taxonomy" id="1608996"/>
    <lineage>
        <taxon>Bacteria</taxon>
        <taxon>Pseudomonadati</taxon>
        <taxon>Pseudomonadota</taxon>
        <taxon>Gammaproteobacteria</taxon>
        <taxon>Pseudomonadales</taxon>
        <taxon>Pseudomonadaceae</taxon>
        <taxon>Pseudomonas</taxon>
    </lineage>
</organism>
<dbReference type="InterPro" id="IPR013656">
    <property type="entry name" value="PAS_4"/>
</dbReference>
<dbReference type="GO" id="GO:0005524">
    <property type="term" value="F:ATP binding"/>
    <property type="evidence" value="ECO:0007669"/>
    <property type="project" value="UniProtKB-KW"/>
</dbReference>
<keyword evidence="5" id="KW-0997">Cell inner membrane</keyword>
<dbReference type="InterPro" id="IPR035965">
    <property type="entry name" value="PAS-like_dom_sf"/>
</dbReference>
<proteinExistence type="predicted"/>
<dbReference type="CDD" id="cd13705">
    <property type="entry name" value="PBP2_BvgS_D1"/>
    <property type="match status" value="1"/>
</dbReference>
<feature type="domain" description="HPt" evidence="24">
    <location>
        <begin position="1111"/>
        <end position="1204"/>
    </location>
</feature>
<dbReference type="InterPro" id="IPR008207">
    <property type="entry name" value="Sig_transdc_His_kin_Hpt_dom"/>
</dbReference>
<feature type="domain" description="PAS" evidence="22">
    <location>
        <begin position="572"/>
        <end position="644"/>
    </location>
</feature>
<keyword evidence="11" id="KW-0418">Kinase</keyword>
<dbReference type="InterPro" id="IPR011006">
    <property type="entry name" value="CheY-like_superfamily"/>
</dbReference>
<dbReference type="InterPro" id="IPR036097">
    <property type="entry name" value="HisK_dim/P_sf"/>
</dbReference>
<dbReference type="InterPro" id="IPR049871">
    <property type="entry name" value="BvgS-like_periplasmic2"/>
</dbReference>
<dbReference type="PRINTS" id="PR00344">
    <property type="entry name" value="BCTRLSENSOR"/>
</dbReference>
<dbReference type="GO" id="GO:0005886">
    <property type="term" value="C:plasma membrane"/>
    <property type="evidence" value="ECO:0007669"/>
    <property type="project" value="UniProtKB-SubCell"/>
</dbReference>
<dbReference type="InterPro" id="IPR000700">
    <property type="entry name" value="PAS-assoc_C"/>
</dbReference>
<dbReference type="PROSITE" id="PS50894">
    <property type="entry name" value="HPT"/>
    <property type="match status" value="1"/>
</dbReference>
<keyword evidence="13 19" id="KW-1133">Transmembrane helix</keyword>
<feature type="coiled-coil region" evidence="18">
    <location>
        <begin position="690"/>
        <end position="717"/>
    </location>
</feature>
<dbReference type="FunFam" id="3.30.565.10:FF:000010">
    <property type="entry name" value="Sensor histidine kinase RcsC"/>
    <property type="match status" value="1"/>
</dbReference>
<comment type="subcellular location">
    <subcellularLocation>
        <location evidence="2">Cell inner membrane</location>
        <topology evidence="2">Multi-pass membrane protein</topology>
    </subcellularLocation>
</comment>
<keyword evidence="9" id="KW-0732">Signal</keyword>
<evidence type="ECO:0000259" key="24">
    <source>
        <dbReference type="PROSITE" id="PS50894"/>
    </source>
</evidence>
<dbReference type="CDD" id="cd00088">
    <property type="entry name" value="HPT"/>
    <property type="match status" value="1"/>
</dbReference>
<dbReference type="Gene3D" id="3.40.50.2300">
    <property type="match status" value="1"/>
</dbReference>
<feature type="modified residue" description="Phosphohistidine" evidence="16">
    <location>
        <position position="1150"/>
    </location>
</feature>
<dbReference type="PROSITE" id="PS50109">
    <property type="entry name" value="HIS_KIN"/>
    <property type="match status" value="1"/>
</dbReference>
<dbReference type="InterPro" id="IPR000014">
    <property type="entry name" value="PAS"/>
</dbReference>
<evidence type="ECO:0000259" key="20">
    <source>
        <dbReference type="PROSITE" id="PS50109"/>
    </source>
</evidence>
<evidence type="ECO:0000256" key="19">
    <source>
        <dbReference type="SAM" id="Phobius"/>
    </source>
</evidence>
<evidence type="ECO:0000256" key="8">
    <source>
        <dbReference type="ARBA" id="ARBA00022692"/>
    </source>
</evidence>
<dbReference type="PROSITE" id="PS50110">
    <property type="entry name" value="RESPONSE_REGULATORY"/>
    <property type="match status" value="1"/>
</dbReference>
<keyword evidence="6 17" id="KW-0597">Phosphoprotein</keyword>
<evidence type="ECO:0000256" key="14">
    <source>
        <dbReference type="ARBA" id="ARBA00023012"/>
    </source>
</evidence>
<dbReference type="Gene3D" id="1.20.120.160">
    <property type="entry name" value="HPT domain"/>
    <property type="match status" value="1"/>
</dbReference>
<dbReference type="PROSITE" id="PS50113">
    <property type="entry name" value="PAC"/>
    <property type="match status" value="1"/>
</dbReference>
<dbReference type="SMART" id="SM00388">
    <property type="entry name" value="HisKA"/>
    <property type="match status" value="1"/>
</dbReference>
<comment type="caution">
    <text evidence="25">The sequence shown here is derived from an EMBL/GenBank/DDBJ whole genome shotgun (WGS) entry which is preliminary data.</text>
</comment>
<dbReference type="PANTHER" id="PTHR43047:SF72">
    <property type="entry name" value="OSMOSENSING HISTIDINE PROTEIN KINASE SLN1"/>
    <property type="match status" value="1"/>
</dbReference>
<keyword evidence="18" id="KW-0175">Coiled coil</keyword>
<dbReference type="Pfam" id="PF02518">
    <property type="entry name" value="HATPase_c"/>
    <property type="match status" value="1"/>
</dbReference>
<feature type="transmembrane region" description="Helical" evidence="19">
    <location>
        <begin position="534"/>
        <end position="554"/>
    </location>
</feature>
<dbReference type="SUPFAM" id="SSF55874">
    <property type="entry name" value="ATPase domain of HSP90 chaperone/DNA topoisomerase II/histidine kinase"/>
    <property type="match status" value="1"/>
</dbReference>
<dbReference type="Pfam" id="PF01627">
    <property type="entry name" value="Hpt"/>
    <property type="match status" value="1"/>
</dbReference>
<evidence type="ECO:0000256" key="1">
    <source>
        <dbReference type="ARBA" id="ARBA00000085"/>
    </source>
</evidence>
<evidence type="ECO:0000256" key="10">
    <source>
        <dbReference type="ARBA" id="ARBA00022741"/>
    </source>
</evidence>
<evidence type="ECO:0000256" key="9">
    <source>
        <dbReference type="ARBA" id="ARBA00022729"/>
    </source>
</evidence>
<dbReference type="CDD" id="cd17546">
    <property type="entry name" value="REC_hyHK_CKI1_RcsC-like"/>
    <property type="match status" value="1"/>
</dbReference>
<dbReference type="GO" id="GO:0000155">
    <property type="term" value="F:phosphorelay sensor kinase activity"/>
    <property type="evidence" value="ECO:0007669"/>
    <property type="project" value="InterPro"/>
</dbReference>
<dbReference type="SUPFAM" id="SSF55785">
    <property type="entry name" value="PYP-like sensor domain (PAS domain)"/>
    <property type="match status" value="1"/>
</dbReference>
<dbReference type="Pfam" id="PF00497">
    <property type="entry name" value="SBP_bac_3"/>
    <property type="match status" value="2"/>
</dbReference>
<dbReference type="InterPro" id="IPR001789">
    <property type="entry name" value="Sig_transdc_resp-reg_receiver"/>
</dbReference>
<feature type="domain" description="PAC" evidence="23">
    <location>
        <begin position="646"/>
        <end position="699"/>
    </location>
</feature>
<feature type="domain" description="Histidine kinase" evidence="20">
    <location>
        <begin position="717"/>
        <end position="939"/>
    </location>
</feature>
<dbReference type="CDD" id="cd00130">
    <property type="entry name" value="PAS"/>
    <property type="match status" value="1"/>
</dbReference>
<dbReference type="SUPFAM" id="SSF47226">
    <property type="entry name" value="Histidine-containing phosphotransfer domain, HPT domain"/>
    <property type="match status" value="1"/>
</dbReference>
<dbReference type="EMBL" id="WIWC01000058">
    <property type="protein sequence ID" value="MQT82687.1"/>
    <property type="molecule type" value="Genomic_DNA"/>
</dbReference>
<dbReference type="CDD" id="cd16922">
    <property type="entry name" value="HATPase_EvgS-ArcB-TorS-like"/>
    <property type="match status" value="1"/>
</dbReference>
<evidence type="ECO:0000256" key="15">
    <source>
        <dbReference type="ARBA" id="ARBA00023136"/>
    </source>
</evidence>
<dbReference type="InterPro" id="IPR001638">
    <property type="entry name" value="Solute-binding_3/MltF_N"/>
</dbReference>
<sequence length="1206" mass="133820">MRPVSLTVVVTTLLFCSATWVSAKPVSLNLLGRSQAGLYTLIPSEDESRWLRNKGTLVLGTSAPDYAPFDISTGSDYYEGISADYAGLLSQLLKIEIHVNRYSTRLEAIEALKKGEIDMLATSNAYEQEAPQLTFSTRYVIDTPLLVRRIDKPDISGPEGGRLAMLYHYQPVDRVKKIYPNAQLQLYESTLGALSAVTFGQADAYLGDMISTHNLINKNYLNTVYFKALANLDVQGFHFAMLKSNTPLLGLVNSSLALIPESEANAILSRWGVSGIPDTHVQTLEFTQAEQRWIENNPRLKVAVTDDFLPFTFFDEQGTFNGLAADLLERISLSTGLKFEVISVPSVSALVASVTEGKADLMAAITPSNRRLDNLRITKPYLSTPYVLINRKQRHVGATLEQLKGKRVAVIPDGSMATFLAEHHPEVKFVYAQNAAQMLDLLAHGKVEAAITPLISARYLIKQKYASQLKISSTVGKTPAQFSLAVDKNQHDLYSILSKSLARISPEEMDSITHRWRSALVLDNFASKTHYASILKITATAAGVILIAIVWIVYLRRLIHTRSRAERALNDQLAFMRTLIDGTPHPIYVRDKDGRLLICNEGYLHTMGLRHEELIGRTLLELPFNPGQQHVEFHADYQNVMKEGKPLMRDQILKLKDGAQLTIYHWVLPYHASDDKVVGIIGGWIDISERQQLVVQLQDAKEQADQANRAKSDFLTTMSHEIRTPMNAVIGMLELAMKKAEHGVADSESIGVASQAAHGLLELIGDILDVAQIESGNMSLNQQRTHLMTLVQSTARVFEAMAQQKGLLMSFDLDPKINTDVLIDPLRFRQILSNLLSNAVKFTDRGQVRLSVRANQGDDQERLKVSVLVEDSGVGIGADDQLRLFRPFAQVNNRQQPPGGSGLGLMISRQLCEMMGGELTLTSTLGKGTQIKLSLEIVTVLSQKPDVATSEEPVRQLRPLKILVVDDYPPNRRLLAQQLHYLGHYAVEAKEGAQGFKAWRTQPFDLIMTDCAMPVMDGYELTQSIRAEEAAHNLPPILIVGFTANAQIGETERCLAAGMNDCLFKPISLHNLEARLACADLIPIDVSDDKPACTTHKLIDLEPLERLANGDAHTLKHLLEPLISSLEEDMSALLKAFTKHDLPGMSDVAHKVKSGARMVKAQQLVMCCEQLEQACLAPEWSQLAQRVDEQYEAMAQVLELIEVYRV</sequence>
<dbReference type="AlphaFoldDB" id="A0A6A7Z4E5"/>
<dbReference type="SMART" id="SM00387">
    <property type="entry name" value="HATPase_c"/>
    <property type="match status" value="1"/>
</dbReference>
<evidence type="ECO:0000259" key="22">
    <source>
        <dbReference type="PROSITE" id="PS50112"/>
    </source>
</evidence>
<evidence type="ECO:0000256" key="17">
    <source>
        <dbReference type="PROSITE-ProRule" id="PRU00169"/>
    </source>
</evidence>
<dbReference type="InterPro" id="IPR004358">
    <property type="entry name" value="Sig_transdc_His_kin-like_C"/>
</dbReference>
<evidence type="ECO:0000256" key="7">
    <source>
        <dbReference type="ARBA" id="ARBA00022679"/>
    </source>
</evidence>
<dbReference type="EC" id="2.7.13.3" evidence="3"/>
<dbReference type="SUPFAM" id="SSF47384">
    <property type="entry name" value="Homodimeric domain of signal transducing histidine kinase"/>
    <property type="match status" value="1"/>
</dbReference>